<dbReference type="InterPro" id="IPR022637">
    <property type="entry name" value="DNA_polIII_beta_cen"/>
</dbReference>
<evidence type="ECO:0000313" key="12">
    <source>
        <dbReference type="Proteomes" id="UP001501752"/>
    </source>
</evidence>
<evidence type="ECO:0000256" key="9">
    <source>
        <dbReference type="SAM" id="Coils"/>
    </source>
</evidence>
<accession>A0ABP9DJZ3</accession>
<evidence type="ECO:0000256" key="1">
    <source>
        <dbReference type="ARBA" id="ARBA00004496"/>
    </source>
</evidence>
<dbReference type="Pfam" id="PF02767">
    <property type="entry name" value="DNA_pol3_beta_2"/>
    <property type="match status" value="1"/>
</dbReference>
<gene>
    <name evidence="11" type="ORF">GCM10023235_24610</name>
</gene>
<dbReference type="SMART" id="SM00480">
    <property type="entry name" value="POL3Bc"/>
    <property type="match status" value="1"/>
</dbReference>
<comment type="caution">
    <text evidence="11">The sequence shown here is derived from an EMBL/GenBank/DDBJ whole genome shotgun (WGS) entry which is preliminary data.</text>
</comment>
<keyword evidence="12" id="KW-1185">Reference proteome</keyword>
<reference evidence="12" key="1">
    <citation type="journal article" date="2019" name="Int. J. Syst. Evol. Microbiol.">
        <title>The Global Catalogue of Microorganisms (GCM) 10K type strain sequencing project: providing services to taxonomists for standard genome sequencing and annotation.</title>
        <authorList>
            <consortium name="The Broad Institute Genomics Platform"/>
            <consortium name="The Broad Institute Genome Sequencing Center for Infectious Disease"/>
            <person name="Wu L."/>
            <person name="Ma J."/>
        </authorList>
    </citation>
    <scope>NUCLEOTIDE SEQUENCE [LARGE SCALE GENOMIC DNA]</scope>
    <source>
        <strain evidence="12">JCM 13006</strain>
    </source>
</reference>
<dbReference type="InterPro" id="IPR000551">
    <property type="entry name" value="MerR-type_HTH_dom"/>
</dbReference>
<evidence type="ECO:0000259" key="10">
    <source>
        <dbReference type="PROSITE" id="PS50937"/>
    </source>
</evidence>
<sequence>MRSIGELARESGLGVSALRFYDGAGVFVPARVDPRTGYRWYAPEQLAGARLLARLRRVGMPLAGIAQVLDGDPASARAAIDRHLRQLEDGLADARRELSTVRDLIDLREHPMTAPTRLTVPAPALAAALDAVRFAAGSDPEHPVVRGVLFDPEPKDGLLRLVATDRYRLAVATAPATVEGPGGGVLVPTALADAARALLDGAESIELTVDGPRLTLRAGGRELAGERLDLDFPDYRRLLRVETTHRLEFAADELLAHLGSGPAAEDGTAILAADGFQVLVNREYLLQAVAAGGAEQLVLELGGPIAPLAIRFPTRADTFSLLMPVARD</sequence>
<keyword evidence="8 11" id="KW-0238">DNA-binding</keyword>
<protein>
    <submittedName>
        <fullName evidence="11">MerR family DNA-binding transcriptional regulator</fullName>
    </submittedName>
</protein>
<dbReference type="SMART" id="SM00422">
    <property type="entry name" value="HTH_MERR"/>
    <property type="match status" value="1"/>
</dbReference>
<keyword evidence="3" id="KW-0963">Cytoplasm</keyword>
<keyword evidence="4" id="KW-0808">Transferase</keyword>
<organism evidence="11 12">
    <name type="scientific">Kitasatospora terrestris</name>
    <dbReference type="NCBI Taxonomy" id="258051"/>
    <lineage>
        <taxon>Bacteria</taxon>
        <taxon>Bacillati</taxon>
        <taxon>Actinomycetota</taxon>
        <taxon>Actinomycetes</taxon>
        <taxon>Kitasatosporales</taxon>
        <taxon>Streptomycetaceae</taxon>
        <taxon>Kitasatospora</taxon>
    </lineage>
</organism>
<dbReference type="RefSeq" id="WP_345696850.1">
    <property type="nucleotide sequence ID" value="NZ_BAABIS010000001.1"/>
</dbReference>
<keyword evidence="7" id="KW-0239">DNA-directed DNA polymerase</keyword>
<dbReference type="PROSITE" id="PS50937">
    <property type="entry name" value="HTH_MERR_2"/>
    <property type="match status" value="1"/>
</dbReference>
<keyword evidence="5" id="KW-0548">Nucleotidyltransferase</keyword>
<evidence type="ECO:0000256" key="6">
    <source>
        <dbReference type="ARBA" id="ARBA00022705"/>
    </source>
</evidence>
<dbReference type="SUPFAM" id="SSF46955">
    <property type="entry name" value="Putative DNA-binding domain"/>
    <property type="match status" value="1"/>
</dbReference>
<evidence type="ECO:0000256" key="3">
    <source>
        <dbReference type="ARBA" id="ARBA00022490"/>
    </source>
</evidence>
<evidence type="ECO:0000256" key="7">
    <source>
        <dbReference type="ARBA" id="ARBA00022932"/>
    </source>
</evidence>
<dbReference type="Proteomes" id="UP001501752">
    <property type="component" value="Unassembled WGS sequence"/>
</dbReference>
<evidence type="ECO:0000256" key="5">
    <source>
        <dbReference type="ARBA" id="ARBA00022695"/>
    </source>
</evidence>
<keyword evidence="9" id="KW-0175">Coiled coil</keyword>
<dbReference type="Gene3D" id="3.10.150.10">
    <property type="entry name" value="DNA Polymerase III, subunit A, domain 2"/>
    <property type="match status" value="2"/>
</dbReference>
<dbReference type="PANTHER" id="PTHR30478">
    <property type="entry name" value="DNA POLYMERASE III SUBUNIT BETA"/>
    <property type="match status" value="1"/>
</dbReference>
<evidence type="ECO:0000256" key="4">
    <source>
        <dbReference type="ARBA" id="ARBA00022679"/>
    </source>
</evidence>
<evidence type="ECO:0000313" key="11">
    <source>
        <dbReference type="EMBL" id="GAA4846941.1"/>
    </source>
</evidence>
<dbReference type="GO" id="GO:0003677">
    <property type="term" value="F:DNA binding"/>
    <property type="evidence" value="ECO:0007669"/>
    <property type="project" value="UniProtKB-KW"/>
</dbReference>
<feature type="domain" description="HTH merR-type" evidence="10">
    <location>
        <begin position="1"/>
        <end position="71"/>
    </location>
</feature>
<dbReference type="Pfam" id="PF13411">
    <property type="entry name" value="MerR_1"/>
    <property type="match status" value="1"/>
</dbReference>
<dbReference type="EMBL" id="BAABIS010000001">
    <property type="protein sequence ID" value="GAA4846941.1"/>
    <property type="molecule type" value="Genomic_DNA"/>
</dbReference>
<feature type="coiled-coil region" evidence="9">
    <location>
        <begin position="77"/>
        <end position="104"/>
    </location>
</feature>
<name>A0ABP9DJZ3_9ACTN</name>
<dbReference type="PANTHER" id="PTHR30478:SF0">
    <property type="entry name" value="BETA SLIDING CLAMP"/>
    <property type="match status" value="1"/>
</dbReference>
<comment type="similarity">
    <text evidence="2">Belongs to the beta sliding clamp family.</text>
</comment>
<comment type="subcellular location">
    <subcellularLocation>
        <location evidence="1">Cytoplasm</location>
    </subcellularLocation>
</comment>
<dbReference type="Gene3D" id="1.10.1660.10">
    <property type="match status" value="1"/>
</dbReference>
<dbReference type="InterPro" id="IPR001001">
    <property type="entry name" value="DNA_polIII_beta"/>
</dbReference>
<evidence type="ECO:0000256" key="8">
    <source>
        <dbReference type="ARBA" id="ARBA00023125"/>
    </source>
</evidence>
<keyword evidence="6" id="KW-0235">DNA replication</keyword>
<evidence type="ECO:0000256" key="2">
    <source>
        <dbReference type="ARBA" id="ARBA00010752"/>
    </source>
</evidence>
<dbReference type="InterPro" id="IPR009061">
    <property type="entry name" value="DNA-bd_dom_put_sf"/>
</dbReference>
<dbReference type="InterPro" id="IPR046938">
    <property type="entry name" value="DNA_clamp_sf"/>
</dbReference>
<proteinExistence type="inferred from homology"/>
<dbReference type="SUPFAM" id="SSF55979">
    <property type="entry name" value="DNA clamp"/>
    <property type="match status" value="1"/>
</dbReference>
<dbReference type="CDD" id="cd01107">
    <property type="entry name" value="HTH_BmrR"/>
    <property type="match status" value="1"/>
</dbReference>